<name>A0ABX2W5K5_9ENTR</name>
<gene>
    <name evidence="1" type="ORF">M976_03356</name>
</gene>
<protein>
    <recommendedName>
        <fullName evidence="3">Flavoprotein domain-containing protein</fullName>
    </recommendedName>
</protein>
<organism evidence="1 2">
    <name type="scientific">Buttiauxella ferragutiae ATCC 51602</name>
    <dbReference type="NCBI Taxonomy" id="1354252"/>
    <lineage>
        <taxon>Bacteria</taxon>
        <taxon>Pseudomonadati</taxon>
        <taxon>Pseudomonadota</taxon>
        <taxon>Gammaproteobacteria</taxon>
        <taxon>Enterobacterales</taxon>
        <taxon>Enterobacteriaceae</taxon>
        <taxon>Buttiauxella</taxon>
    </lineage>
</organism>
<comment type="caution">
    <text evidence="1">The sequence shown here is derived from an EMBL/GenBank/DDBJ whole genome shotgun (WGS) entry which is preliminary data.</text>
</comment>
<accession>A0ABX2W5K5</accession>
<reference evidence="1 2" key="1">
    <citation type="submission" date="2016-04" db="EMBL/GenBank/DDBJ databases">
        <title>ATOL: Assembling a taxonomically balanced genome-scale reconstruction of the evolutionary history of the Enterobacteriaceae.</title>
        <authorList>
            <person name="Plunkett G.III."/>
            <person name="Neeno-Eckwall E.C."/>
            <person name="Glasner J.D."/>
            <person name="Perna N.T."/>
        </authorList>
    </citation>
    <scope>NUCLEOTIDE SEQUENCE [LARGE SCALE GENOMIC DNA]</scope>
    <source>
        <strain evidence="1 2">ATCC 51602</strain>
    </source>
</reference>
<sequence length="233" mass="25256">MDHQALSQRLDTLIAALLEQKRRELNAGRKKVRVVVTGDNFSSLPAAMLSLAALDGAGFQLLVTFSHSACISGLKHAYADKIDSTCVGALYCDQQPTADADYSSLFLPALSTNSLSKIALGIRDNVASSWAFHALNRRIKVIATLNPECLNREATGFPLPLLSRLAEYVTTLEQYGIVIAGKKIPAASQKLLTLSDILTFSGDAGLRVARHTLITPAARDEIRRQNITIIQEP</sequence>
<keyword evidence="2" id="KW-1185">Reference proteome</keyword>
<proteinExistence type="predicted"/>
<dbReference type="SUPFAM" id="SSF52507">
    <property type="entry name" value="Homo-oligomeric flavin-containing Cys decarboxylases, HFCD"/>
    <property type="match status" value="1"/>
</dbReference>
<evidence type="ECO:0000313" key="2">
    <source>
        <dbReference type="Proteomes" id="UP000078407"/>
    </source>
</evidence>
<dbReference type="InterPro" id="IPR036551">
    <property type="entry name" value="Flavin_trans-like"/>
</dbReference>
<dbReference type="RefSeq" id="WP_064546901.1">
    <property type="nucleotide sequence ID" value="NZ_LXEQ01000048.1"/>
</dbReference>
<dbReference type="Proteomes" id="UP000078407">
    <property type="component" value="Unassembled WGS sequence"/>
</dbReference>
<evidence type="ECO:0000313" key="1">
    <source>
        <dbReference type="EMBL" id="OAT26064.1"/>
    </source>
</evidence>
<dbReference type="EMBL" id="LXEQ01000048">
    <property type="protein sequence ID" value="OAT26064.1"/>
    <property type="molecule type" value="Genomic_DNA"/>
</dbReference>
<evidence type="ECO:0008006" key="3">
    <source>
        <dbReference type="Google" id="ProtNLM"/>
    </source>
</evidence>